<dbReference type="SUPFAM" id="SSF54909">
    <property type="entry name" value="Dimeric alpha+beta barrel"/>
    <property type="match status" value="1"/>
</dbReference>
<dbReference type="InterPro" id="IPR011008">
    <property type="entry name" value="Dimeric_a/b-barrel"/>
</dbReference>
<evidence type="ECO:0000259" key="1">
    <source>
        <dbReference type="Pfam" id="PF07045"/>
    </source>
</evidence>
<organism evidence="2 3">
    <name type="scientific">Erythrobacter litoralis</name>
    <dbReference type="NCBI Taxonomy" id="39960"/>
    <lineage>
        <taxon>Bacteria</taxon>
        <taxon>Pseudomonadati</taxon>
        <taxon>Pseudomonadota</taxon>
        <taxon>Alphaproteobacteria</taxon>
        <taxon>Sphingomonadales</taxon>
        <taxon>Erythrobacteraceae</taxon>
        <taxon>Erythrobacter/Porphyrobacter group</taxon>
        <taxon>Erythrobacter</taxon>
    </lineage>
</organism>
<feature type="domain" description="DUF1330" evidence="1">
    <location>
        <begin position="2"/>
        <end position="96"/>
    </location>
</feature>
<proteinExistence type="predicted"/>
<gene>
    <name evidence="2" type="ORF">EH32_08675</name>
</gene>
<dbReference type="RefSeq" id="WP_034902099.1">
    <property type="nucleotide sequence ID" value="NZ_CP017057.1"/>
</dbReference>
<protein>
    <recommendedName>
        <fullName evidence="1">DUF1330 domain-containing protein</fullName>
    </recommendedName>
</protein>
<name>A0A074MY32_9SPHN</name>
<evidence type="ECO:0000313" key="3">
    <source>
        <dbReference type="Proteomes" id="UP000027866"/>
    </source>
</evidence>
<dbReference type="KEGG" id="elq:Ga0102493_11640"/>
<dbReference type="PANTHER" id="PTHR41521">
    <property type="match status" value="1"/>
</dbReference>
<dbReference type="PANTHER" id="PTHR41521:SF4">
    <property type="entry name" value="BLR0684 PROTEIN"/>
    <property type="match status" value="1"/>
</dbReference>
<accession>A0A074MY32</accession>
<comment type="caution">
    <text evidence="2">The sequence shown here is derived from an EMBL/GenBank/DDBJ whole genome shotgun (WGS) entry which is preliminary data.</text>
</comment>
<sequence>MPAYMIVTASIRDREAFVSGYGARAAELIGQFGGEYLLRGPGAECLEGDFGEGASMVISKWPDREAARRFWNSPEYAEAKKLREGLADVQVLLIDGPDISPVSD</sequence>
<dbReference type="Gene3D" id="3.30.70.100">
    <property type="match status" value="1"/>
</dbReference>
<reference evidence="2 3" key="1">
    <citation type="submission" date="2014-04" db="EMBL/GenBank/DDBJ databases">
        <title>A comprehensive comparison of genomes of Erythrobacter spp. Strains.</title>
        <authorList>
            <person name="Zheng Q."/>
        </authorList>
    </citation>
    <scope>NUCLEOTIDE SEQUENCE [LARGE SCALE GENOMIC DNA]</scope>
    <source>
        <strain evidence="2 3">DSM 8509</strain>
    </source>
</reference>
<keyword evidence="3" id="KW-1185">Reference proteome</keyword>
<dbReference type="InterPro" id="IPR010753">
    <property type="entry name" value="DUF1330"/>
</dbReference>
<dbReference type="EMBL" id="JMIX01000004">
    <property type="protein sequence ID" value="KEO96748.1"/>
    <property type="molecule type" value="Genomic_DNA"/>
</dbReference>
<dbReference type="Proteomes" id="UP000027866">
    <property type="component" value="Unassembled WGS sequence"/>
</dbReference>
<dbReference type="Pfam" id="PF07045">
    <property type="entry name" value="DUF1330"/>
    <property type="match status" value="1"/>
</dbReference>
<dbReference type="AlphaFoldDB" id="A0A074MY32"/>
<dbReference type="OrthoDB" id="9806380at2"/>
<evidence type="ECO:0000313" key="2">
    <source>
        <dbReference type="EMBL" id="KEO96748.1"/>
    </source>
</evidence>